<evidence type="ECO:0000313" key="3">
    <source>
        <dbReference type="EMBL" id="RRR69371.1"/>
    </source>
</evidence>
<dbReference type="Pfam" id="PF01740">
    <property type="entry name" value="STAS"/>
    <property type="match status" value="1"/>
</dbReference>
<dbReference type="Proteomes" id="UP000280307">
    <property type="component" value="Unassembled WGS sequence"/>
</dbReference>
<dbReference type="AlphaFoldDB" id="A0A426TVB9"/>
<evidence type="ECO:0000256" key="1">
    <source>
        <dbReference type="SAM" id="Phobius"/>
    </source>
</evidence>
<proteinExistence type="predicted"/>
<feature type="transmembrane region" description="Helical" evidence="1">
    <location>
        <begin position="130"/>
        <end position="150"/>
    </location>
</feature>
<dbReference type="PANTHER" id="PTHR33745:SF1">
    <property type="entry name" value="RSBT ANTAGONIST PROTEIN RSBS"/>
    <property type="match status" value="1"/>
</dbReference>
<dbReference type="PROSITE" id="PS50801">
    <property type="entry name" value="STAS"/>
    <property type="match status" value="1"/>
</dbReference>
<name>A0A426TVB9_9CHLR</name>
<dbReference type="InterPro" id="IPR002645">
    <property type="entry name" value="STAS_dom"/>
</dbReference>
<feature type="domain" description="STAS" evidence="2">
    <location>
        <begin position="314"/>
        <end position="414"/>
    </location>
</feature>
<feature type="transmembrane region" description="Helical" evidence="1">
    <location>
        <begin position="215"/>
        <end position="232"/>
    </location>
</feature>
<sequence>MNVNLWRACRRGGRGNLVPPHFPFQQEATALPHGTMCVRIQRVHYESSQGGLMRKGHAWLDQQRLHDPLRREQALLVQNVLYVAMVMGALAAFAAFSASSLADRVTIFATAVLMELFFVVALVILRRGALVMAVIVANVSITVGTLITMTPTGLEGSRAILLMLVTPILLGGLIVSTRMLWINTALVILSVVGLLALEGLMPGLVGFSAESYDPLLTVIAFAIFITFIALVIDRFGQALRASITHLRHREHELEQLRDSLEQQVKERTTDLSQALHEMAAQSAAQAQLLAQIEAQQLVIRQLSVPLLPVGAKTLVMPLVGALDTERMQAVQQEALNAIERQHTSRLLLDLTGVPVIDTTIAQGLFKVVQAARLLGNNVVLIGIRPEVAQTMVALGINFAEIPVARDLASALATS</sequence>
<protein>
    <submittedName>
        <fullName evidence="3">STAS domain-containing protein</fullName>
    </submittedName>
</protein>
<keyword evidence="1" id="KW-1133">Transmembrane helix</keyword>
<evidence type="ECO:0000313" key="4">
    <source>
        <dbReference type="Proteomes" id="UP000280307"/>
    </source>
</evidence>
<feature type="transmembrane region" description="Helical" evidence="1">
    <location>
        <begin position="187"/>
        <end position="209"/>
    </location>
</feature>
<dbReference type="SUPFAM" id="SSF52091">
    <property type="entry name" value="SpoIIaa-like"/>
    <property type="match status" value="1"/>
</dbReference>
<feature type="transmembrane region" description="Helical" evidence="1">
    <location>
        <begin position="156"/>
        <end position="175"/>
    </location>
</feature>
<dbReference type="PANTHER" id="PTHR33745">
    <property type="entry name" value="RSBT ANTAGONIST PROTEIN RSBS-RELATED"/>
    <property type="match status" value="1"/>
</dbReference>
<comment type="caution">
    <text evidence="3">The sequence shown here is derived from an EMBL/GenBank/DDBJ whole genome shotgun (WGS) entry which is preliminary data.</text>
</comment>
<dbReference type="CDD" id="cd07041">
    <property type="entry name" value="STAS_RsbR_RsbS_like"/>
    <property type="match status" value="1"/>
</dbReference>
<dbReference type="EMBL" id="RSAS01000643">
    <property type="protein sequence ID" value="RRR69371.1"/>
    <property type="molecule type" value="Genomic_DNA"/>
</dbReference>
<reference evidence="3 4" key="1">
    <citation type="submission" date="2018-12" db="EMBL/GenBank/DDBJ databases">
        <title>Genome Sequence of Candidatus Viridilinea halotolerans isolated from saline sulfide-rich spring.</title>
        <authorList>
            <person name="Grouzdev D.S."/>
            <person name="Burganskaya E.I."/>
            <person name="Krutkina M.S."/>
            <person name="Sukhacheva M.V."/>
            <person name="Gorlenko V.M."/>
        </authorList>
    </citation>
    <scope>NUCLEOTIDE SEQUENCE [LARGE SCALE GENOMIC DNA]</scope>
    <source>
        <strain evidence="3">Chok-6</strain>
    </source>
</reference>
<accession>A0A426TVB9</accession>
<gene>
    <name evidence="3" type="ORF">EI684_15795</name>
</gene>
<evidence type="ECO:0000259" key="2">
    <source>
        <dbReference type="PROSITE" id="PS50801"/>
    </source>
</evidence>
<dbReference type="InterPro" id="IPR051932">
    <property type="entry name" value="Bact_StressResp_Reg"/>
</dbReference>
<organism evidence="3 4">
    <name type="scientific">Candidatus Viridilinea halotolerans</name>
    <dbReference type="NCBI Taxonomy" id="2491704"/>
    <lineage>
        <taxon>Bacteria</taxon>
        <taxon>Bacillati</taxon>
        <taxon>Chloroflexota</taxon>
        <taxon>Chloroflexia</taxon>
        <taxon>Chloroflexales</taxon>
        <taxon>Chloroflexineae</taxon>
        <taxon>Oscillochloridaceae</taxon>
        <taxon>Candidatus Viridilinea</taxon>
    </lineage>
</organism>
<keyword evidence="1" id="KW-0472">Membrane</keyword>
<dbReference type="Gene3D" id="3.30.750.24">
    <property type="entry name" value="STAS domain"/>
    <property type="match status" value="1"/>
</dbReference>
<feature type="transmembrane region" description="Helical" evidence="1">
    <location>
        <begin position="80"/>
        <end position="99"/>
    </location>
</feature>
<keyword evidence="1" id="KW-0812">Transmembrane</keyword>
<feature type="transmembrane region" description="Helical" evidence="1">
    <location>
        <begin position="105"/>
        <end position="125"/>
    </location>
</feature>
<dbReference type="InterPro" id="IPR036513">
    <property type="entry name" value="STAS_dom_sf"/>
</dbReference>